<comment type="caution">
    <text evidence="1">The sequence shown here is derived from an EMBL/GenBank/DDBJ whole genome shotgun (WGS) entry which is preliminary data.</text>
</comment>
<keyword evidence="2" id="KW-1185">Reference proteome</keyword>
<evidence type="ECO:0000313" key="2">
    <source>
        <dbReference type="Proteomes" id="UP000322499"/>
    </source>
</evidence>
<dbReference type="RefSeq" id="WP_166532245.1">
    <property type="nucleotide sequence ID" value="NZ_VNHW01000003.1"/>
</dbReference>
<dbReference type="EMBL" id="VNHW01000003">
    <property type="protein sequence ID" value="TYP89033.1"/>
    <property type="molecule type" value="Genomic_DNA"/>
</dbReference>
<protein>
    <submittedName>
        <fullName evidence="1">Uncharacterized protein</fullName>
    </submittedName>
</protein>
<name>A0A5S5CZ62_9ACTN</name>
<reference evidence="1 2" key="1">
    <citation type="submission" date="2019-07" db="EMBL/GenBank/DDBJ databases">
        <title>Genomic Encyclopedia of Archaeal and Bacterial Type Strains, Phase II (KMG-II): from individual species to whole genera.</title>
        <authorList>
            <person name="Goeker M."/>
        </authorList>
    </citation>
    <scope>NUCLEOTIDE SEQUENCE [LARGE SCALE GENOMIC DNA]</scope>
    <source>
        <strain evidence="1 2">DSM 46842</strain>
    </source>
</reference>
<dbReference type="Proteomes" id="UP000322499">
    <property type="component" value="Unassembled WGS sequence"/>
</dbReference>
<organism evidence="1 2">
    <name type="scientific">Blastococcus xanthinilyticus</name>
    <dbReference type="NCBI Taxonomy" id="1564164"/>
    <lineage>
        <taxon>Bacteria</taxon>
        <taxon>Bacillati</taxon>
        <taxon>Actinomycetota</taxon>
        <taxon>Actinomycetes</taxon>
        <taxon>Geodermatophilales</taxon>
        <taxon>Geodermatophilaceae</taxon>
        <taxon>Blastococcus</taxon>
    </lineage>
</organism>
<dbReference type="AlphaFoldDB" id="A0A5S5CZ62"/>
<evidence type="ECO:0000313" key="1">
    <source>
        <dbReference type="EMBL" id="TYP89033.1"/>
    </source>
</evidence>
<accession>A0A5S5CZ62</accession>
<proteinExistence type="predicted"/>
<gene>
    <name evidence="1" type="ORF">BD833_103189</name>
</gene>
<sequence>MSGETQWFGGQPGRNEAETAYLARLREEVGGWTLDGLSPGHTWAADIGLPLYIDIDVPGLSELRRPLQVGFWTGGPSAGRSGGYVLQGVWGDDHPLDDHDGNSPECLTVIGVDATPEQHATWAAEWLLRQLRRPVVREDWLRDGRVVAATWRLSDTGTVLARQGSSPRRLLRRAPDRVTEVR</sequence>